<organism evidence="1 2">
    <name type="scientific">Ruminococcus flavefaciens 007c</name>
    <dbReference type="NCBI Taxonomy" id="1341157"/>
    <lineage>
        <taxon>Bacteria</taxon>
        <taxon>Bacillati</taxon>
        <taxon>Bacillota</taxon>
        <taxon>Clostridia</taxon>
        <taxon>Eubacteriales</taxon>
        <taxon>Oscillospiraceae</taxon>
        <taxon>Ruminococcus</taxon>
    </lineage>
</organism>
<dbReference type="EMBL" id="ATAX01000028">
    <property type="protein sequence ID" value="EWM52725.1"/>
    <property type="molecule type" value="Genomic_DNA"/>
</dbReference>
<dbReference type="OrthoDB" id="9784470at2"/>
<comment type="caution">
    <text evidence="1">The sequence shown here is derived from an EMBL/GenBank/DDBJ whole genome shotgun (WGS) entry which is preliminary data.</text>
</comment>
<reference evidence="1 2" key="1">
    <citation type="journal article" date="2014" name="PLoS ONE">
        <title>Rumen cellulosomics: divergent fiber-degrading strategies revealed by comparative genome-wide analysis of six ruminococcal strains.</title>
        <authorList>
            <person name="Dassa B."/>
            <person name="Borovok I."/>
            <person name="Ruimy-Israeli V."/>
            <person name="Lamed R."/>
            <person name="Flint H.J."/>
            <person name="Duncan S.H."/>
            <person name="Henrissat B."/>
            <person name="Coutinho P."/>
            <person name="Morrison M."/>
            <person name="Mosoni P."/>
            <person name="Yeoman C.J."/>
            <person name="White B.A."/>
            <person name="Bayer E.A."/>
        </authorList>
    </citation>
    <scope>NUCLEOTIDE SEQUENCE [LARGE SCALE GENOMIC DNA]</scope>
    <source>
        <strain evidence="1 2">007c</strain>
    </source>
</reference>
<dbReference type="InterPro" id="IPR043721">
    <property type="entry name" value="DUF5662"/>
</dbReference>
<evidence type="ECO:0000313" key="1">
    <source>
        <dbReference type="EMBL" id="EWM52725.1"/>
    </source>
</evidence>
<keyword evidence="2" id="KW-1185">Reference proteome</keyword>
<evidence type="ECO:0000313" key="2">
    <source>
        <dbReference type="Proteomes" id="UP000019365"/>
    </source>
</evidence>
<dbReference type="PATRIC" id="fig|1341157.4.peg.2175"/>
<dbReference type="RefSeq" id="WP_019680166.1">
    <property type="nucleotide sequence ID" value="NZ_ATAX01000028.1"/>
</dbReference>
<dbReference type="eggNOG" id="ENOG502ZRIE">
    <property type="taxonomic scope" value="Bacteria"/>
</dbReference>
<dbReference type="Pfam" id="PF18907">
    <property type="entry name" value="DUF5662"/>
    <property type="match status" value="1"/>
</dbReference>
<protein>
    <recommendedName>
        <fullName evidence="3">Catalase</fullName>
    </recommendedName>
</protein>
<gene>
    <name evidence="1" type="ORF">RF007C_13905</name>
</gene>
<proteinExistence type="predicted"/>
<name>W7UV83_RUMFL</name>
<sequence length="179" mass="21568">MLFKNLIGHLSTVRQHRKQVLIHCIKAGIPRRGLVHDLSKYSPTEFIPGVRYFQGDRSPNEREREVSGYSRAWMHHKGRNRHHFEYWTDYNMTTRRLEPVKMPDIFIFEMFCDRVAASKIYNKGNYNDSMPLEYFLRSKHKRIIEKTTSAKLEFLLTMLRDKGEEATFRYIRRQVKKKK</sequence>
<evidence type="ECO:0008006" key="3">
    <source>
        <dbReference type="Google" id="ProtNLM"/>
    </source>
</evidence>
<dbReference type="Proteomes" id="UP000019365">
    <property type="component" value="Unassembled WGS sequence"/>
</dbReference>
<accession>W7UV83</accession>
<dbReference type="AlphaFoldDB" id="W7UV83"/>